<proteinExistence type="predicted"/>
<comment type="caution">
    <text evidence="3">The sequence shown here is derived from an EMBL/GenBank/DDBJ whole genome shotgun (WGS) entry which is preliminary data.</text>
</comment>
<evidence type="ECO:0000313" key="3">
    <source>
        <dbReference type="EMBL" id="MVT11237.1"/>
    </source>
</evidence>
<dbReference type="GO" id="GO:0090313">
    <property type="term" value="P:regulation of protein targeting to membrane"/>
    <property type="evidence" value="ECO:0007669"/>
    <property type="project" value="TreeGrafter"/>
</dbReference>
<dbReference type="InterPro" id="IPR007844">
    <property type="entry name" value="AsmA"/>
</dbReference>
<dbReference type="EMBL" id="WRXN01000012">
    <property type="protein sequence ID" value="MVT11237.1"/>
    <property type="molecule type" value="Genomic_DNA"/>
</dbReference>
<dbReference type="Pfam" id="PF05170">
    <property type="entry name" value="AsmA"/>
    <property type="match status" value="1"/>
</dbReference>
<dbReference type="RefSeq" id="WP_157308663.1">
    <property type="nucleotide sequence ID" value="NZ_WRXN01000012.1"/>
</dbReference>
<gene>
    <name evidence="3" type="ORF">GO493_23415</name>
</gene>
<dbReference type="GO" id="GO:0005886">
    <property type="term" value="C:plasma membrane"/>
    <property type="evidence" value="ECO:0007669"/>
    <property type="project" value="TreeGrafter"/>
</dbReference>
<dbReference type="InterPro" id="IPR052894">
    <property type="entry name" value="AsmA-related"/>
</dbReference>
<organism evidence="3 4">
    <name type="scientific">Chitinophaga tropicalis</name>
    <dbReference type="NCBI Taxonomy" id="2683588"/>
    <lineage>
        <taxon>Bacteria</taxon>
        <taxon>Pseudomonadati</taxon>
        <taxon>Bacteroidota</taxon>
        <taxon>Chitinophagia</taxon>
        <taxon>Chitinophagales</taxon>
        <taxon>Chitinophagaceae</taxon>
        <taxon>Chitinophaga</taxon>
    </lineage>
</organism>
<name>A0A7K1UA43_9BACT</name>
<accession>A0A7K1UA43</accession>
<evidence type="ECO:0000313" key="4">
    <source>
        <dbReference type="Proteomes" id="UP000461730"/>
    </source>
</evidence>
<feature type="domain" description="AsmA" evidence="2">
    <location>
        <begin position="1"/>
        <end position="140"/>
    </location>
</feature>
<feature type="compositionally biased region" description="Basic and acidic residues" evidence="1">
    <location>
        <begin position="769"/>
        <end position="782"/>
    </location>
</feature>
<reference evidence="3 4" key="1">
    <citation type="submission" date="2019-12" db="EMBL/GenBank/DDBJ databases">
        <title>Chitinophaga sp. strain ysch24 (GDMCC 1.1355), whole genome shotgun sequence.</title>
        <authorList>
            <person name="Zhang X."/>
        </authorList>
    </citation>
    <scope>NUCLEOTIDE SEQUENCE [LARGE SCALE GENOMIC DNA]</scope>
    <source>
        <strain evidence="4">ysch24</strain>
    </source>
</reference>
<feature type="region of interest" description="Disordered" evidence="1">
    <location>
        <begin position="768"/>
        <end position="787"/>
    </location>
</feature>
<dbReference type="PANTHER" id="PTHR30441:SF8">
    <property type="entry name" value="DUF748 DOMAIN-CONTAINING PROTEIN"/>
    <property type="match status" value="1"/>
</dbReference>
<sequence>MRKWLRITFIVSGSLLGLLILLWLGLALYIKQNKARILQQISSVLSDRLHGGQLQIRNMEPSLIQSFPNVSVTLEDVTVRDSLWNVHGHDLINVSRIFIKVNTFSLLKKQLDIKRISLVNGSITLYTDSTGYHNTEAMGRRTKTSTDKGRAADITGLEMEDMKVVIDNRLRNKLFRFDITSLKGSLRNNDTGWVLNMRTDLVVKSLAFNLEKGSYLAGKRVEANLELQFNREKKVLNIPQQAIRIAGQSMSVGAAFAFGEKAGPYSIHIIADKLPYSTATSLLTPKIEQKLNNIAAIEKPLDVDAQLKGHLRQRGTPFIYVTWKTTGNTVTTKGLELQECTFGGRYSNERVKDSGYTDENSIVSIYGLTARTYGMPAKADTIHISNLKHPTLTGYFTAEFPLTDLNNASGEEGVFTFTGGRAKAALFYKGGLTPGDTVKPFLKGTVQLQQGEMEYTPRNLPFKNCNATLDFNGYDLFLRDISIQTQKSSLQMEGSIRNIAVLYFAAPEKLVLNWSVKSPLIDLDEFRTFLSQRKGRTGSRKSAAANRRKVSRIAAQLDVVLSSCIVNLQMQLDKLNYGNFTARQVNADLSLSGTGVQLNKIGFRHAGGIIDLAGTLTQEGGNNRFKINAGISSVHIDQLFHAFNNFGMQSLTSKNLKGILNANAALTGNIKDNGKMSPQSLYGTLAFDLRQGALLHFAPLEDLGDLVFRKRDMGNITFENLKNTLTLQGSRILIPPMQINSSALYMDVSGVYGINAGTSMYIDVPLRNPKKDEDVTDKEEKRKNRRKGIVLHLHATDGENGKIKFKLGGRK</sequence>
<dbReference type="PANTHER" id="PTHR30441">
    <property type="entry name" value="DUF748 DOMAIN-CONTAINING PROTEIN"/>
    <property type="match status" value="1"/>
</dbReference>
<evidence type="ECO:0000259" key="2">
    <source>
        <dbReference type="Pfam" id="PF05170"/>
    </source>
</evidence>
<evidence type="ECO:0000256" key="1">
    <source>
        <dbReference type="SAM" id="MobiDB-lite"/>
    </source>
</evidence>
<dbReference type="AlphaFoldDB" id="A0A7K1UA43"/>
<keyword evidence="4" id="KW-1185">Reference proteome</keyword>
<dbReference type="Proteomes" id="UP000461730">
    <property type="component" value="Unassembled WGS sequence"/>
</dbReference>
<protein>
    <recommendedName>
        <fullName evidence="2">AsmA domain-containing protein</fullName>
    </recommendedName>
</protein>